<dbReference type="InterPro" id="IPR007110">
    <property type="entry name" value="Ig-like_dom"/>
</dbReference>
<dbReference type="GeneID" id="117350309"/>
<accession>A0A6P8Q040</accession>
<keyword evidence="3" id="KW-1185">Reference proteome</keyword>
<feature type="domain" description="Ig-like" evidence="2">
    <location>
        <begin position="77"/>
        <end position="170"/>
    </location>
</feature>
<keyword evidence="1" id="KW-1133">Transmembrane helix</keyword>
<feature type="domain" description="Ig-like" evidence="2">
    <location>
        <begin position="397"/>
        <end position="463"/>
    </location>
</feature>
<proteinExistence type="predicted"/>
<evidence type="ECO:0000256" key="1">
    <source>
        <dbReference type="SAM" id="Phobius"/>
    </source>
</evidence>
<dbReference type="RefSeq" id="XP_033780443.1">
    <property type="nucleotide sequence ID" value="XM_033924552.1"/>
</dbReference>
<dbReference type="Gene3D" id="2.60.40.10">
    <property type="entry name" value="Immunoglobulins"/>
    <property type="match status" value="4"/>
</dbReference>
<dbReference type="PROSITE" id="PS50835">
    <property type="entry name" value="IG_LIKE"/>
    <property type="match status" value="3"/>
</dbReference>
<dbReference type="OrthoDB" id="8657369at2759"/>
<name>A0A6P8Q040_GEOSA</name>
<dbReference type="SMART" id="SM00409">
    <property type="entry name" value="IG"/>
    <property type="match status" value="4"/>
</dbReference>
<organism evidence="3 4">
    <name type="scientific">Geotrypetes seraphini</name>
    <name type="common">Gaboon caecilian</name>
    <name type="synonym">Caecilia seraphini</name>
    <dbReference type="NCBI Taxonomy" id="260995"/>
    <lineage>
        <taxon>Eukaryota</taxon>
        <taxon>Metazoa</taxon>
        <taxon>Chordata</taxon>
        <taxon>Craniata</taxon>
        <taxon>Vertebrata</taxon>
        <taxon>Euteleostomi</taxon>
        <taxon>Amphibia</taxon>
        <taxon>Gymnophiona</taxon>
        <taxon>Geotrypetes</taxon>
    </lineage>
</organism>
<feature type="transmembrane region" description="Helical" evidence="1">
    <location>
        <begin position="477"/>
        <end position="502"/>
    </location>
</feature>
<dbReference type="PANTHER" id="PTHR11422">
    <property type="entry name" value="T-CELL SURFACE GLYCOPROTEIN CD4"/>
    <property type="match status" value="1"/>
</dbReference>
<dbReference type="PANTHER" id="PTHR11422:SF0">
    <property type="entry name" value="T-CELL SURFACE GLYCOPROTEIN CD4"/>
    <property type="match status" value="1"/>
</dbReference>
<evidence type="ECO:0000313" key="4">
    <source>
        <dbReference type="RefSeq" id="XP_033780443.1"/>
    </source>
</evidence>
<dbReference type="AlphaFoldDB" id="A0A6P8Q040"/>
<gene>
    <name evidence="4" type="primary">LOC117350309</name>
</gene>
<dbReference type="KEGG" id="gsh:117350309"/>
<dbReference type="InterPro" id="IPR013783">
    <property type="entry name" value="Ig-like_fold"/>
</dbReference>
<keyword evidence="1" id="KW-0812">Transmembrane</keyword>
<dbReference type="InterPro" id="IPR036179">
    <property type="entry name" value="Ig-like_dom_sf"/>
</dbReference>
<dbReference type="InParanoid" id="A0A6P8Q040"/>
<dbReference type="InterPro" id="IPR013106">
    <property type="entry name" value="Ig_V-set"/>
</dbReference>
<feature type="domain" description="Ig-like" evidence="2">
    <location>
        <begin position="173"/>
        <end position="259"/>
    </location>
</feature>
<dbReference type="FunCoup" id="A0A6P8Q040">
    <property type="interactions" value="507"/>
</dbReference>
<dbReference type="InterPro" id="IPR003599">
    <property type="entry name" value="Ig_sub"/>
</dbReference>
<dbReference type="SUPFAM" id="SSF48726">
    <property type="entry name" value="Immunoglobulin"/>
    <property type="match status" value="3"/>
</dbReference>
<dbReference type="Proteomes" id="UP000515159">
    <property type="component" value="Chromosome 16"/>
</dbReference>
<protein>
    <submittedName>
        <fullName evidence="4">T-cell surface glycoprotein CD4-like</fullName>
    </submittedName>
</protein>
<keyword evidence="1" id="KW-0472">Membrane</keyword>
<evidence type="ECO:0000259" key="2">
    <source>
        <dbReference type="PROSITE" id="PS50835"/>
    </source>
</evidence>
<evidence type="ECO:0000313" key="3">
    <source>
        <dbReference type="Proteomes" id="UP000515159"/>
    </source>
</evidence>
<dbReference type="Pfam" id="PF07686">
    <property type="entry name" value="V-set"/>
    <property type="match status" value="1"/>
</dbReference>
<reference evidence="4" key="1">
    <citation type="submission" date="2025-08" db="UniProtKB">
        <authorList>
            <consortium name="RefSeq"/>
        </authorList>
    </citation>
    <scope>IDENTIFICATION</scope>
</reference>
<sequence>MALTLVFLPGTHLGTLDFHLSPLNRLWDSERGQISFQISREGRNWMEKMQSPRGQSTVLRSAVGCLLGLQIFAALFPVVFGEKVVLGKEGSKIYLPCLLEKNMKVENLKWFKKETLFLNWDGKQVFKGSSINNDLRFDLDKRTMDNGNFSMIVDSLKISDAGDYKCTFQNKIPFVVHLFVFQLHASPGNPLLLSENLNLTLQTYPQGHLDLKVTWKDPNNQDLNITNKTLQINNLSEAHKGDWRCWIHHPKSAQDLEITHKVRTTGFIVDSGSGNIFSKVNGSVVIACKLLFEIKSQIESLQVRAAGVYKSDNQETLGQLMKEVNISERGSCWKGKCGDNSPQHRVKDLSESLTNVQFSDAGWYTCLVKFNRSDIQMKIQLVIVRVSVMPQGLLTINSEVNLTCEVSARLPNAVVRWTHVNGSSANSKEGTNRRLLTLTLRVNASHFGLWRCSILVDGQVLLSMDQKLEGTPDRMDLWFWVAVVAGSFAILLLTICTVICIARERRRGGDVFSFRALKGTDVTYGAQDLCVSSCTLQEVSRRSRVNRGCRGSP</sequence>